<dbReference type="GO" id="GO:0004350">
    <property type="term" value="F:glutamate-5-semialdehyde dehydrogenase activity"/>
    <property type="evidence" value="ECO:0007669"/>
    <property type="project" value="TreeGrafter"/>
</dbReference>
<name>W4V8C4_9FIRM</name>
<keyword evidence="1" id="KW-0560">Oxidoreductase</keyword>
<keyword evidence="3" id="KW-1185">Reference proteome</keyword>
<dbReference type="Proteomes" id="UP000019109">
    <property type="component" value="Unassembled WGS sequence"/>
</dbReference>
<dbReference type="PANTHER" id="PTHR11063:SF8">
    <property type="entry name" value="DELTA-1-PYRROLINE-5-CARBOXYLATE SYNTHASE"/>
    <property type="match status" value="1"/>
</dbReference>
<dbReference type="Gene3D" id="3.40.605.10">
    <property type="entry name" value="Aldehyde Dehydrogenase, Chain A, domain 1"/>
    <property type="match status" value="1"/>
</dbReference>
<sequence length="54" mass="6099">MGISTAKIHARGPVGLDGLLIYKYKLIGNGHIVEDYAKRTKSFKHNKMNKQFPL</sequence>
<proteinExistence type="predicted"/>
<dbReference type="AlphaFoldDB" id="W4V8C4"/>
<accession>W4V8C4</accession>
<dbReference type="STRING" id="1294263.JCM21531_3197"/>
<evidence type="ECO:0000313" key="2">
    <source>
        <dbReference type="EMBL" id="GAE89650.1"/>
    </source>
</evidence>
<dbReference type="PANTHER" id="PTHR11063">
    <property type="entry name" value="GLUTAMATE SEMIALDEHYDE DEHYDROGENASE"/>
    <property type="match status" value="1"/>
</dbReference>
<comment type="caution">
    <text evidence="2">The sequence shown here is derived from an EMBL/GenBank/DDBJ whole genome shotgun (WGS) entry which is preliminary data.</text>
</comment>
<dbReference type="InterPro" id="IPR016161">
    <property type="entry name" value="Ald_DH/histidinol_DH"/>
</dbReference>
<protein>
    <submittedName>
        <fullName evidence="2">Gamma-glutamyl phosphate reductase</fullName>
    </submittedName>
</protein>
<dbReference type="InterPro" id="IPR016162">
    <property type="entry name" value="Ald_DH_N"/>
</dbReference>
<evidence type="ECO:0000256" key="1">
    <source>
        <dbReference type="ARBA" id="ARBA00023002"/>
    </source>
</evidence>
<gene>
    <name evidence="2" type="ORF">JCM21531_3197</name>
</gene>
<dbReference type="EMBL" id="BAVR01000042">
    <property type="protein sequence ID" value="GAE89650.1"/>
    <property type="molecule type" value="Genomic_DNA"/>
</dbReference>
<reference evidence="2" key="1">
    <citation type="journal article" date="2014" name="Genome Announc.">
        <title>Draft Genome Sequence of Clostridium straminisolvens Strain JCM 21531T, Isolated from a Cellulose-Degrading Bacterial Community.</title>
        <authorList>
            <person name="Yuki M."/>
            <person name="Oshima K."/>
            <person name="Suda W."/>
            <person name="Sakamoto M."/>
            <person name="Kitamura K."/>
            <person name="Iida T."/>
            <person name="Hattori M."/>
            <person name="Ohkuma M."/>
        </authorList>
    </citation>
    <scope>NUCLEOTIDE SEQUENCE [LARGE SCALE GENOMIC DNA]</scope>
    <source>
        <strain evidence="2">JCM 21531</strain>
    </source>
</reference>
<evidence type="ECO:0000313" key="3">
    <source>
        <dbReference type="Proteomes" id="UP000019109"/>
    </source>
</evidence>
<dbReference type="SUPFAM" id="SSF53720">
    <property type="entry name" value="ALDH-like"/>
    <property type="match status" value="1"/>
</dbReference>
<organism evidence="2 3">
    <name type="scientific">Acetivibrio straminisolvens JCM 21531</name>
    <dbReference type="NCBI Taxonomy" id="1294263"/>
    <lineage>
        <taxon>Bacteria</taxon>
        <taxon>Bacillati</taxon>
        <taxon>Bacillota</taxon>
        <taxon>Clostridia</taxon>
        <taxon>Eubacteriales</taxon>
        <taxon>Oscillospiraceae</taxon>
        <taxon>Acetivibrio</taxon>
    </lineage>
</organism>